<protein>
    <recommendedName>
        <fullName evidence="1">Orn/Lys/Arg decarboxylase C-terminal domain-containing protein</fullName>
    </recommendedName>
</protein>
<dbReference type="EMBL" id="BMVO01000004">
    <property type="protein sequence ID" value="GHA96081.1"/>
    <property type="molecule type" value="Genomic_DNA"/>
</dbReference>
<organism evidence="2 3">
    <name type="scientific">Streptomyces chryseus</name>
    <dbReference type="NCBI Taxonomy" id="68186"/>
    <lineage>
        <taxon>Bacteria</taxon>
        <taxon>Bacillati</taxon>
        <taxon>Actinomycetota</taxon>
        <taxon>Actinomycetes</taxon>
        <taxon>Kitasatosporales</taxon>
        <taxon>Streptomycetaceae</taxon>
        <taxon>Streptomyces</taxon>
    </lineage>
</organism>
<name>A0ABQ3DIQ9_9ACTN</name>
<dbReference type="Gene3D" id="3.90.105.10">
    <property type="entry name" value="Molybdopterin biosynthesis moea protein, domain 2"/>
    <property type="match status" value="1"/>
</dbReference>
<dbReference type="InterPro" id="IPR036633">
    <property type="entry name" value="Prn/Lys/Arg_de-COase_C_sf"/>
</dbReference>
<reference evidence="3" key="1">
    <citation type="journal article" date="2019" name="Int. J. Syst. Evol. Microbiol.">
        <title>The Global Catalogue of Microorganisms (GCM) 10K type strain sequencing project: providing services to taxonomists for standard genome sequencing and annotation.</title>
        <authorList>
            <consortium name="The Broad Institute Genomics Platform"/>
            <consortium name="The Broad Institute Genome Sequencing Center for Infectious Disease"/>
            <person name="Wu L."/>
            <person name="Ma J."/>
        </authorList>
    </citation>
    <scope>NUCLEOTIDE SEQUENCE [LARGE SCALE GENOMIC DNA]</scope>
    <source>
        <strain evidence="3">JCM 4737</strain>
    </source>
</reference>
<evidence type="ECO:0000313" key="3">
    <source>
        <dbReference type="Proteomes" id="UP000599437"/>
    </source>
</evidence>
<dbReference type="InterPro" id="IPR008286">
    <property type="entry name" value="Prn/Lys/Arg_de-COase_C"/>
</dbReference>
<feature type="domain" description="Orn/Lys/Arg decarboxylase C-terminal" evidence="1">
    <location>
        <begin position="1"/>
        <end position="34"/>
    </location>
</feature>
<evidence type="ECO:0000259" key="1">
    <source>
        <dbReference type="Pfam" id="PF03711"/>
    </source>
</evidence>
<dbReference type="Pfam" id="PF03711">
    <property type="entry name" value="OKR_DC_1_C"/>
    <property type="match status" value="1"/>
</dbReference>
<accession>A0ABQ3DIQ9</accession>
<evidence type="ECO:0000313" key="2">
    <source>
        <dbReference type="EMBL" id="GHA96081.1"/>
    </source>
</evidence>
<dbReference type="Proteomes" id="UP000599437">
    <property type="component" value="Unassembled WGS sequence"/>
</dbReference>
<proteinExistence type="predicted"/>
<comment type="caution">
    <text evidence="2">The sequence shown here is derived from an EMBL/GenBank/DDBJ whole genome shotgun (WGS) entry which is preliminary data.</text>
</comment>
<keyword evidence="3" id="KW-1185">Reference proteome</keyword>
<dbReference type="SUPFAM" id="SSF55904">
    <property type="entry name" value="Ornithine decarboxylase C-terminal domain"/>
    <property type="match status" value="1"/>
</dbReference>
<sequence>MLTPYPPGIQAALPGEKLNSEVLRYLRSGVEAGMVVPDAADTAVTSVRVSLED</sequence>
<gene>
    <name evidence="2" type="ORF">GCM10010346_18460</name>
</gene>